<feature type="chain" id="PRO_5042551020" evidence="3">
    <location>
        <begin position="18"/>
        <end position="283"/>
    </location>
</feature>
<keyword evidence="2" id="KW-1133">Transmembrane helix</keyword>
<dbReference type="CDD" id="cd00866">
    <property type="entry name" value="PEBP_euk"/>
    <property type="match status" value="1"/>
</dbReference>
<gene>
    <name evidence="4" type="ORF">LECACI_7A006161</name>
</gene>
<dbReference type="PANTHER" id="PTHR11362:SF82">
    <property type="entry name" value="PHOSPHATIDYLETHANOLAMINE-BINDING PROTEIN 4"/>
    <property type="match status" value="1"/>
</dbReference>
<evidence type="ECO:0000256" key="1">
    <source>
        <dbReference type="SAM" id="MobiDB-lite"/>
    </source>
</evidence>
<feature type="region of interest" description="Disordered" evidence="1">
    <location>
        <begin position="228"/>
        <end position="256"/>
    </location>
</feature>
<sequence length="283" mass="29526">MRTGIAALAMAIAPTLAIPPPNFGFPEAPNDTALTVAFRQNSGNIGYVPVTEAELFGINIPANEPTLAVNTTAYQSLANYSGNYVTLMVDPDASYPNNPSNRFLLHWMQANMTQSTNLTVNQNLTLTGRHLVNMSAPVVPYARPAPPTNSSAHRYIIYTFRQPSNFSIPSQYAGYSAMNRTRFNLTNFIRDTSLGSPAAANYFYVSNQTDVPGNFIAAAGAQYPNASNSSSASGSPITSGDPYGPTGASRPSGSSSTSAAGAAMITGAGSLLGAGIVGLAALL</sequence>
<evidence type="ECO:0000256" key="3">
    <source>
        <dbReference type="SAM" id="SignalP"/>
    </source>
</evidence>
<organism evidence="4 5">
    <name type="scientific">Lecanosticta acicola</name>
    <dbReference type="NCBI Taxonomy" id="111012"/>
    <lineage>
        <taxon>Eukaryota</taxon>
        <taxon>Fungi</taxon>
        <taxon>Dikarya</taxon>
        <taxon>Ascomycota</taxon>
        <taxon>Pezizomycotina</taxon>
        <taxon>Dothideomycetes</taxon>
        <taxon>Dothideomycetidae</taxon>
        <taxon>Mycosphaerellales</taxon>
        <taxon>Mycosphaerellaceae</taxon>
        <taxon>Lecanosticta</taxon>
    </lineage>
</organism>
<feature type="signal peptide" evidence="3">
    <location>
        <begin position="1"/>
        <end position="17"/>
    </location>
</feature>
<evidence type="ECO:0000313" key="5">
    <source>
        <dbReference type="Proteomes" id="UP001296104"/>
    </source>
</evidence>
<comment type="caution">
    <text evidence="4">The sequence shown here is derived from an EMBL/GenBank/DDBJ whole genome shotgun (WGS) entry which is preliminary data.</text>
</comment>
<evidence type="ECO:0000256" key="2">
    <source>
        <dbReference type="SAM" id="Phobius"/>
    </source>
</evidence>
<name>A0AAI8Z207_9PEZI</name>
<dbReference type="Proteomes" id="UP001296104">
    <property type="component" value="Unassembled WGS sequence"/>
</dbReference>
<protein>
    <submittedName>
        <fullName evidence="4">Phosphatidylethanolamine-binding pebp</fullName>
    </submittedName>
</protein>
<accession>A0AAI8Z207</accession>
<reference evidence="4" key="1">
    <citation type="submission" date="2023-11" db="EMBL/GenBank/DDBJ databases">
        <authorList>
            <person name="Alioto T."/>
            <person name="Alioto T."/>
            <person name="Gomez Garrido J."/>
        </authorList>
    </citation>
    <scope>NUCLEOTIDE SEQUENCE</scope>
</reference>
<dbReference type="InterPro" id="IPR036610">
    <property type="entry name" value="PEBP-like_sf"/>
</dbReference>
<dbReference type="Gene3D" id="3.90.280.10">
    <property type="entry name" value="PEBP-like"/>
    <property type="match status" value="1"/>
</dbReference>
<feature type="transmembrane region" description="Helical" evidence="2">
    <location>
        <begin position="259"/>
        <end position="282"/>
    </location>
</feature>
<dbReference type="InterPro" id="IPR008914">
    <property type="entry name" value="PEBP"/>
</dbReference>
<dbReference type="EMBL" id="CAVMBE010000042">
    <property type="protein sequence ID" value="CAK4031003.1"/>
    <property type="molecule type" value="Genomic_DNA"/>
</dbReference>
<dbReference type="Pfam" id="PF01161">
    <property type="entry name" value="PBP"/>
    <property type="match status" value="1"/>
</dbReference>
<keyword evidence="3" id="KW-0732">Signal</keyword>
<keyword evidence="2" id="KW-0472">Membrane</keyword>
<evidence type="ECO:0000313" key="4">
    <source>
        <dbReference type="EMBL" id="CAK4031003.1"/>
    </source>
</evidence>
<keyword evidence="2" id="KW-0812">Transmembrane</keyword>
<proteinExistence type="predicted"/>
<dbReference type="InterPro" id="IPR035810">
    <property type="entry name" value="PEBP_euk"/>
</dbReference>
<dbReference type="SUPFAM" id="SSF49777">
    <property type="entry name" value="PEBP-like"/>
    <property type="match status" value="1"/>
</dbReference>
<dbReference type="PANTHER" id="PTHR11362">
    <property type="entry name" value="PHOSPHATIDYLETHANOLAMINE-BINDING PROTEIN"/>
    <property type="match status" value="1"/>
</dbReference>
<keyword evidence="5" id="KW-1185">Reference proteome</keyword>
<dbReference type="AlphaFoldDB" id="A0AAI8Z207"/>